<proteinExistence type="predicted"/>
<dbReference type="EMBL" id="CP115667">
    <property type="protein sequence ID" value="WBW50148.1"/>
    <property type="molecule type" value="Genomic_DNA"/>
</dbReference>
<evidence type="ECO:0000313" key="1">
    <source>
        <dbReference type="EMBL" id="WBW50148.1"/>
    </source>
</evidence>
<gene>
    <name evidence="1" type="ORF">O6R05_00885</name>
</gene>
<evidence type="ECO:0000313" key="2">
    <source>
        <dbReference type="Proteomes" id="UP001210339"/>
    </source>
</evidence>
<protein>
    <submittedName>
        <fullName evidence="1">Uncharacterized protein</fullName>
    </submittedName>
</protein>
<dbReference type="RefSeq" id="WP_271191679.1">
    <property type="nucleotide sequence ID" value="NZ_CP115667.1"/>
</dbReference>
<dbReference type="Proteomes" id="UP001210339">
    <property type="component" value="Chromosome"/>
</dbReference>
<reference evidence="1 2" key="1">
    <citation type="submission" date="2023-01" db="EMBL/GenBank/DDBJ databases">
        <authorList>
            <person name="Lee S.H."/>
            <person name="Jung H.S."/>
            <person name="Yun J.U."/>
        </authorList>
    </citation>
    <scope>NUCLEOTIDE SEQUENCE [LARGE SCALE GENOMIC DNA]</scope>
    <source>
        <strain evidence="1 2">CBA3646</strain>
    </source>
</reference>
<accession>A0ABY7QTN2</accession>
<keyword evidence="2" id="KW-1185">Reference proteome</keyword>
<name>A0ABY7QTN2_9FIRM</name>
<organism evidence="1 2">
    <name type="scientific">Peptoniphilus equinus</name>
    <dbReference type="NCBI Taxonomy" id="3016343"/>
    <lineage>
        <taxon>Bacteria</taxon>
        <taxon>Bacillati</taxon>
        <taxon>Bacillota</taxon>
        <taxon>Tissierellia</taxon>
        <taxon>Tissierellales</taxon>
        <taxon>Peptoniphilaceae</taxon>
        <taxon>Peptoniphilus</taxon>
    </lineage>
</organism>
<sequence>MNKTTSTRNVAVLLQFFDALPDLIRMEEDHAYQELLSYFSETLLKTTVVLDNPSYHDAIRRYFEIYLRRQGIPHDDLSVEPLLQSRLLLVEQERSGLVDMLRHTPVELEPVAMHLGECALVRVMSQDGTLHHLGTPRPLTFINAKGLAEEFVRIAQLGNVAAENYHAHSMDLLTLYQLIAFNSNFNPEDTELFDDGALLSLMFNPPELDVFMGQHPYHTKSFAADVALLEQLYFLSVYAEDMNFSSYLHFDYEALFAYAVKEGFFTSTDAFLETVRILYNLYDRLSLVEPTAKKPAKELKQVADRTFDYMSQLTTSTAGFFLEHFPHLSYELSEIADHFLQGVTALSLRMNSSRSALTGSSLAEAVTFLDVPRLNRKTLLQSHVPTLDFILRLFLIKDIVTFEGDGTLLFGDSYMRYRTLSSDEKSRFFLTALHQPSVLALMYPSKDVHRINGLKARYLDSDPTLDPVYCDFFRAIGLRETTPPNPILHLNDFRKA</sequence>